<dbReference type="InterPro" id="IPR002423">
    <property type="entry name" value="Cpn60/GroEL/TCP-1"/>
</dbReference>
<dbReference type="GO" id="GO:0140662">
    <property type="term" value="F:ATP-dependent protein folding chaperone"/>
    <property type="evidence" value="ECO:0007669"/>
    <property type="project" value="InterPro"/>
</dbReference>
<dbReference type="PATRIC" id="fig|1227456.3.peg.1349"/>
<dbReference type="Gene3D" id="3.50.7.10">
    <property type="entry name" value="GroEL"/>
    <property type="match status" value="1"/>
</dbReference>
<evidence type="ECO:0000256" key="4">
    <source>
        <dbReference type="ARBA" id="ARBA00023186"/>
    </source>
</evidence>
<dbReference type="Gene3D" id="3.30.260.10">
    <property type="entry name" value="TCP-1-like chaperonin intermediate domain"/>
    <property type="match status" value="1"/>
</dbReference>
<dbReference type="Pfam" id="PF00118">
    <property type="entry name" value="Cpn60_TCP1"/>
    <property type="match status" value="1"/>
</dbReference>
<dbReference type="PROSITE" id="PS00750">
    <property type="entry name" value="TCP1_1"/>
    <property type="match status" value="1"/>
</dbReference>
<evidence type="ECO:0000256" key="6">
    <source>
        <dbReference type="SAM" id="MobiDB-lite"/>
    </source>
</evidence>
<dbReference type="RefSeq" id="WP_005041605.1">
    <property type="nucleotide sequence ID" value="NZ_AOME01000030.1"/>
</dbReference>
<dbReference type="PANTHER" id="PTHR11353">
    <property type="entry name" value="CHAPERONIN"/>
    <property type="match status" value="1"/>
</dbReference>
<evidence type="ECO:0000256" key="1">
    <source>
        <dbReference type="ARBA" id="ARBA00008020"/>
    </source>
</evidence>
<evidence type="ECO:0000256" key="5">
    <source>
        <dbReference type="RuleBase" id="RU004187"/>
    </source>
</evidence>
<dbReference type="GO" id="GO:0016887">
    <property type="term" value="F:ATP hydrolysis activity"/>
    <property type="evidence" value="ECO:0007669"/>
    <property type="project" value="InterPro"/>
</dbReference>
<dbReference type="SUPFAM" id="SSF48592">
    <property type="entry name" value="GroEL equatorial domain-like"/>
    <property type="match status" value="1"/>
</dbReference>
<reference evidence="7 8" key="1">
    <citation type="journal article" date="2014" name="PLoS Genet.">
        <title>Phylogenetically driven sequencing of extremely halophilic archaea reveals strategies for static and dynamic osmo-response.</title>
        <authorList>
            <person name="Becker E.A."/>
            <person name="Seitzer P.M."/>
            <person name="Tritt A."/>
            <person name="Larsen D."/>
            <person name="Krusor M."/>
            <person name="Yao A.I."/>
            <person name="Wu D."/>
            <person name="Madern D."/>
            <person name="Eisen J.A."/>
            <person name="Darling A.E."/>
            <person name="Facciotti M.T."/>
        </authorList>
    </citation>
    <scope>NUCLEOTIDE SEQUENCE [LARGE SCALE GENOMIC DNA]</scope>
    <source>
        <strain evidence="7 8">DSM 8989</strain>
    </source>
</reference>
<keyword evidence="4 5" id="KW-0143">Chaperone</keyword>
<evidence type="ECO:0000313" key="8">
    <source>
        <dbReference type="Proteomes" id="UP000011625"/>
    </source>
</evidence>
<sequence length="564" mass="58656">MTADIDGDAGLAADERGEWTLRDAEAREYVRGAARATVSLVESTYGPRGLEKLVETVDHQDVPETVRAGDAGRLFDAVERGGGFTHPVSALFVDAVDGMQRGLNDGTTAATLLGGALLDEGFDLVEEGLAPGSVIMGYAMARARAGETLDALARPVAVDDRATVRAVAETTMTADLDPAVRRRDAERIVDAVRELAAADERGWVDTDDAKVLAARGAGDEFHRGLVLSRPADTGPNGAGVTEPLADATVTVLDDDVDFESTASSFGGDAGAGVHLDSADAVADYRRGLEGRIESAATGLAEMGVDVLVCMEALDADVARAFERVGVAVVDKATYPKDDIYRLARATSATATSDVADLGPDRLGRAGRVAERRVDDEVWTAFEDCSGSVYTIVAGADTPEAADRRRESIEDALETTATAAMDGQVLPGACAPAAAVAAALREYAPSVSGTEQLAIDAFADALDRLPYVLAANAGLDPIDALTRLRSAHGGGSRGGEAAGEPSSMGVDLDTGEPVDAWEAGVVEPRRVFSQAVETGGAVVEQLLTIDAVLHPNVDLPGYTPRTEHE</sequence>
<keyword evidence="8" id="KW-1185">Reference proteome</keyword>
<keyword evidence="3 5" id="KW-0067">ATP-binding</keyword>
<comment type="similarity">
    <text evidence="1 5">Belongs to the TCP-1 chaperonin family.</text>
</comment>
<accession>M0N9L2</accession>
<dbReference type="InterPro" id="IPR027409">
    <property type="entry name" value="GroEL-like_apical_dom_sf"/>
</dbReference>
<dbReference type="GO" id="GO:0051082">
    <property type="term" value="F:unfolded protein binding"/>
    <property type="evidence" value="ECO:0007669"/>
    <property type="project" value="InterPro"/>
</dbReference>
<gene>
    <name evidence="7" type="ORF">C450_06722</name>
</gene>
<dbReference type="Proteomes" id="UP000011625">
    <property type="component" value="Unassembled WGS sequence"/>
</dbReference>
<dbReference type="Gene3D" id="1.10.560.10">
    <property type="entry name" value="GroEL-like equatorial domain"/>
    <property type="match status" value="1"/>
</dbReference>
<dbReference type="EMBL" id="AOME01000030">
    <property type="protein sequence ID" value="EMA54268.1"/>
    <property type="molecule type" value="Genomic_DNA"/>
</dbReference>
<dbReference type="GO" id="GO:0005524">
    <property type="term" value="F:ATP binding"/>
    <property type="evidence" value="ECO:0007669"/>
    <property type="project" value="UniProtKB-KW"/>
</dbReference>
<evidence type="ECO:0000256" key="3">
    <source>
        <dbReference type="ARBA" id="ARBA00022840"/>
    </source>
</evidence>
<dbReference type="InterPro" id="IPR027413">
    <property type="entry name" value="GROEL-like_equatorial_sf"/>
</dbReference>
<dbReference type="PRINTS" id="PR00304">
    <property type="entry name" value="TCOMPLEXTCP1"/>
</dbReference>
<comment type="caution">
    <text evidence="7">The sequence shown here is derived from an EMBL/GenBank/DDBJ whole genome shotgun (WGS) entry which is preliminary data.</text>
</comment>
<dbReference type="InterPro" id="IPR017998">
    <property type="entry name" value="Chaperone_TCP-1"/>
</dbReference>
<protein>
    <submittedName>
        <fullName evidence="7">Thermosome subunit delta</fullName>
    </submittedName>
</protein>
<dbReference type="OrthoDB" id="9362at2157"/>
<feature type="region of interest" description="Disordered" evidence="6">
    <location>
        <begin position="486"/>
        <end position="506"/>
    </location>
</feature>
<evidence type="ECO:0000313" key="7">
    <source>
        <dbReference type="EMBL" id="EMA54268.1"/>
    </source>
</evidence>
<proteinExistence type="inferred from homology"/>
<dbReference type="InterPro" id="IPR027410">
    <property type="entry name" value="TCP-1-like_intermed_sf"/>
</dbReference>
<keyword evidence="2 5" id="KW-0547">Nucleotide-binding</keyword>
<organism evidence="7 8">
    <name type="scientific">Halococcus salifodinae DSM 8989</name>
    <dbReference type="NCBI Taxonomy" id="1227456"/>
    <lineage>
        <taxon>Archaea</taxon>
        <taxon>Methanobacteriati</taxon>
        <taxon>Methanobacteriota</taxon>
        <taxon>Stenosarchaea group</taxon>
        <taxon>Halobacteria</taxon>
        <taxon>Halobacteriales</taxon>
        <taxon>Halococcaceae</taxon>
        <taxon>Halococcus</taxon>
    </lineage>
</organism>
<dbReference type="AlphaFoldDB" id="M0N9L2"/>
<evidence type="ECO:0000256" key="2">
    <source>
        <dbReference type="ARBA" id="ARBA00022741"/>
    </source>
</evidence>
<feature type="compositionally biased region" description="Gly residues" evidence="6">
    <location>
        <begin position="487"/>
        <end position="496"/>
    </location>
</feature>
<dbReference type="STRING" id="1227456.C450_06722"/>
<dbReference type="InterPro" id="IPR002194">
    <property type="entry name" value="Chaperonin_TCP-1_CS"/>
</dbReference>
<dbReference type="SUPFAM" id="SSF52029">
    <property type="entry name" value="GroEL apical domain-like"/>
    <property type="match status" value="1"/>
</dbReference>
<name>M0N9L2_9EURY</name>